<dbReference type="PANTHER" id="PTHR43581">
    <property type="entry name" value="ATP/GTP PHOSPHATASE"/>
    <property type="match status" value="1"/>
</dbReference>
<dbReference type="RefSeq" id="WP_135097027.1">
    <property type="nucleotide sequence ID" value="NZ_JADGLW010000002.1"/>
</dbReference>
<evidence type="ECO:0000313" key="3">
    <source>
        <dbReference type="Proteomes" id="UP000647980"/>
    </source>
</evidence>
<keyword evidence="3" id="KW-1185">Reference proteome</keyword>
<reference evidence="2 3" key="1">
    <citation type="submission" date="2020-10" db="EMBL/GenBank/DDBJ databases">
        <title>Mouse Oral microbiota.</title>
        <authorList>
            <person name="Joseph S."/>
            <person name="Aduse-Opoku J."/>
        </authorList>
    </citation>
    <scope>NUCLEOTIDE SEQUENCE [LARGE SCALE GENOMIC DNA]</scope>
    <source>
        <strain evidence="2 3">19428wE5_W307</strain>
    </source>
</reference>
<dbReference type="EMBL" id="JADGLW010000002">
    <property type="protein sequence ID" value="MBF0753491.1"/>
    <property type="molecule type" value="Genomic_DNA"/>
</dbReference>
<dbReference type="Proteomes" id="UP000647980">
    <property type="component" value="Unassembled WGS sequence"/>
</dbReference>
<comment type="caution">
    <text evidence="2">The sequence shown here is derived from an EMBL/GenBank/DDBJ whole genome shotgun (WGS) entry which is preliminary data.</text>
</comment>
<dbReference type="PANTHER" id="PTHR43581:SF4">
    <property type="entry name" value="ATP_GTP PHOSPHATASE"/>
    <property type="match status" value="1"/>
</dbReference>
<organism evidence="2 3">
    <name type="scientific">Jeotgalicoccus nanhaiensis</name>
    <dbReference type="NCBI Taxonomy" id="568603"/>
    <lineage>
        <taxon>Bacteria</taxon>
        <taxon>Bacillati</taxon>
        <taxon>Bacillota</taxon>
        <taxon>Bacilli</taxon>
        <taxon>Bacillales</taxon>
        <taxon>Staphylococcaceae</taxon>
        <taxon>Jeotgalicoccus</taxon>
    </lineage>
</organism>
<feature type="domain" description="Endonuclease GajA/Old nuclease/RecF-like AAA" evidence="1">
    <location>
        <begin position="1"/>
        <end position="388"/>
    </location>
</feature>
<dbReference type="InterPro" id="IPR051396">
    <property type="entry name" value="Bact_Antivir_Def_Nuclease"/>
</dbReference>
<protein>
    <submittedName>
        <fullName evidence="2">AAA family ATPase</fullName>
    </submittedName>
</protein>
<dbReference type="InterPro" id="IPR027417">
    <property type="entry name" value="P-loop_NTPase"/>
</dbReference>
<proteinExistence type="predicted"/>
<dbReference type="Gene3D" id="3.40.50.300">
    <property type="entry name" value="P-loop containing nucleotide triphosphate hydrolases"/>
    <property type="match status" value="1"/>
</dbReference>
<sequence length="600" mass="69847">MKISTIEIENYKSIKNNETLYLSDGVTTIIGKNESGKSNVLDLIGHINLNLPTNIEHFKKPNTKCVNKNTLITFKFELNDKQKSCLNVESETSIIRFDTAEPTFQASIVEGFQKEYFNKDNYTSRIQRLYEIVEKYISSNNQAIKSKLQMYISLVEKLNTIHGVNWKNNILETEKRSNLINDEKVKEEFKSILTYISEYIEILYYEFPTIVYYKEQELKSEYKFVRDDFKDLKTKHGKPLIDFLKAVRFDEEKFSDLIFSTSDDVKRDLKDELEENLDKYINNKFNEFYKQDKVKLTVDINSNRISFFVKSSKANINLSERSNGLKWYMNLFISITANDDNNSKKMLLIIDEPGVYLHVDAQRELRKLLYDLSKKHQILYSTHSPFMIDDQRITDIRVTQKEDSGITNIINNIFSDDIAETSKLETLSPLLNSLGISHPYMFGISNLKINVITEGIVDAIYLRALARLLGEERFVFIPSVGARNIHLIVRILWGWNLKCIALFDNDNEGRSAERNLKKDMEDVQCHLLSSDNQSGDIEIENLISNSDLERMEINKDKLISEKRYSAIKITEFMHKNFSTVSDETKENFIMLFSALGSKFE</sequence>
<evidence type="ECO:0000313" key="2">
    <source>
        <dbReference type="EMBL" id="MBF0753491.1"/>
    </source>
</evidence>
<gene>
    <name evidence="2" type="ORF">IR135_04340</name>
</gene>
<dbReference type="CDD" id="cd00267">
    <property type="entry name" value="ABC_ATPase"/>
    <property type="match status" value="1"/>
</dbReference>
<dbReference type="InterPro" id="IPR041685">
    <property type="entry name" value="AAA_GajA/Old/RecF-like"/>
</dbReference>
<evidence type="ECO:0000259" key="1">
    <source>
        <dbReference type="Pfam" id="PF13175"/>
    </source>
</evidence>
<dbReference type="Pfam" id="PF13175">
    <property type="entry name" value="AAA_15"/>
    <property type="match status" value="1"/>
</dbReference>
<dbReference type="SUPFAM" id="SSF52540">
    <property type="entry name" value="P-loop containing nucleoside triphosphate hydrolases"/>
    <property type="match status" value="1"/>
</dbReference>
<accession>A0ABR9XXI4</accession>
<name>A0ABR9XXI4_9STAP</name>